<name>A0ACB9PX58_BAUVA</name>
<dbReference type="Proteomes" id="UP000828941">
    <property type="component" value="Chromosome 3"/>
</dbReference>
<evidence type="ECO:0000313" key="1">
    <source>
        <dbReference type="EMBL" id="KAI4351200.1"/>
    </source>
</evidence>
<gene>
    <name evidence="1" type="ORF">L6164_005579</name>
</gene>
<sequence length="100" mass="11939">MEFTSKPHQLLIMMLLMSRGRGRIRVETMDAKRRLKKWWMNCGRLTLTKTWFQLIQTFEIYNTVGQPTQMEGSVIFQRNMEYAGMSQNHKGVYCNLLILY</sequence>
<dbReference type="EMBL" id="CM039428">
    <property type="protein sequence ID" value="KAI4351200.1"/>
    <property type="molecule type" value="Genomic_DNA"/>
</dbReference>
<organism evidence="1 2">
    <name type="scientific">Bauhinia variegata</name>
    <name type="common">Purple orchid tree</name>
    <name type="synonym">Phanera variegata</name>
    <dbReference type="NCBI Taxonomy" id="167791"/>
    <lineage>
        <taxon>Eukaryota</taxon>
        <taxon>Viridiplantae</taxon>
        <taxon>Streptophyta</taxon>
        <taxon>Embryophyta</taxon>
        <taxon>Tracheophyta</taxon>
        <taxon>Spermatophyta</taxon>
        <taxon>Magnoliopsida</taxon>
        <taxon>eudicotyledons</taxon>
        <taxon>Gunneridae</taxon>
        <taxon>Pentapetalae</taxon>
        <taxon>rosids</taxon>
        <taxon>fabids</taxon>
        <taxon>Fabales</taxon>
        <taxon>Fabaceae</taxon>
        <taxon>Cercidoideae</taxon>
        <taxon>Cercideae</taxon>
        <taxon>Bauhiniinae</taxon>
        <taxon>Bauhinia</taxon>
    </lineage>
</organism>
<proteinExistence type="predicted"/>
<reference evidence="1 2" key="1">
    <citation type="journal article" date="2022" name="DNA Res.">
        <title>Chromosomal-level genome assembly of the orchid tree Bauhinia variegata (Leguminosae; Cercidoideae) supports the allotetraploid origin hypothesis of Bauhinia.</title>
        <authorList>
            <person name="Zhong Y."/>
            <person name="Chen Y."/>
            <person name="Zheng D."/>
            <person name="Pang J."/>
            <person name="Liu Y."/>
            <person name="Luo S."/>
            <person name="Meng S."/>
            <person name="Qian L."/>
            <person name="Wei D."/>
            <person name="Dai S."/>
            <person name="Zhou R."/>
        </authorList>
    </citation>
    <scope>NUCLEOTIDE SEQUENCE [LARGE SCALE GENOMIC DNA]</scope>
    <source>
        <strain evidence="1">BV-YZ2020</strain>
    </source>
</reference>
<comment type="caution">
    <text evidence="1">The sequence shown here is derived from an EMBL/GenBank/DDBJ whole genome shotgun (WGS) entry which is preliminary data.</text>
</comment>
<keyword evidence="2" id="KW-1185">Reference proteome</keyword>
<accession>A0ACB9PX58</accession>
<evidence type="ECO:0000313" key="2">
    <source>
        <dbReference type="Proteomes" id="UP000828941"/>
    </source>
</evidence>
<protein>
    <submittedName>
        <fullName evidence="1">Uncharacterized protein</fullName>
    </submittedName>
</protein>